<dbReference type="EMBL" id="CP036528">
    <property type="protein sequence ID" value="QBK25290.1"/>
    <property type="molecule type" value="Genomic_DNA"/>
</dbReference>
<dbReference type="KEGG" id="uth:DKZ56_05105"/>
<reference evidence="1 2" key="1">
    <citation type="submission" date="2019-02" db="EMBL/GenBank/DDBJ databases">
        <title>Ureibacillus thermophilus.</title>
        <authorList>
            <person name="Sunny J.S."/>
            <person name="Natarajan A."/>
            <person name="Saleena L.M."/>
        </authorList>
    </citation>
    <scope>NUCLEOTIDE SEQUENCE [LARGE SCALE GENOMIC DNA]</scope>
    <source>
        <strain evidence="1 2">LM102</strain>
    </source>
</reference>
<accession>A0A4V1A2X7</accession>
<evidence type="ECO:0000313" key="2">
    <source>
        <dbReference type="Proteomes" id="UP000291151"/>
    </source>
</evidence>
<dbReference type="AlphaFoldDB" id="A0A4V1A2X7"/>
<sequence length="124" mass="14896">MKVNGVEVIEIVKTKIPEDKVFKVIYKDKKILKKTIKAEFRMVNKHRKIWAYIVKDENFMDLQEDYINIFSKIHEKIYEYLIRHHGYIISPLCLAIKKSSVLQDLEKMKKQVQTDSSGWYFLLE</sequence>
<gene>
    <name evidence="1" type="ORF">DKZ56_05105</name>
</gene>
<dbReference type="Proteomes" id="UP000291151">
    <property type="component" value="Chromosome"/>
</dbReference>
<protein>
    <submittedName>
        <fullName evidence="1">Uncharacterized protein</fullName>
    </submittedName>
</protein>
<keyword evidence="2" id="KW-1185">Reference proteome</keyword>
<name>A0A4V1A2X7_9BACL</name>
<proteinExistence type="predicted"/>
<evidence type="ECO:0000313" key="1">
    <source>
        <dbReference type="EMBL" id="QBK25290.1"/>
    </source>
</evidence>
<dbReference type="RefSeq" id="WP_208651679.1">
    <property type="nucleotide sequence ID" value="NZ_CP036528.1"/>
</dbReference>
<organism evidence="1 2">
    <name type="scientific">Ureibacillus thermophilus</name>
    <dbReference type="NCBI Taxonomy" id="367743"/>
    <lineage>
        <taxon>Bacteria</taxon>
        <taxon>Bacillati</taxon>
        <taxon>Bacillota</taxon>
        <taxon>Bacilli</taxon>
        <taxon>Bacillales</taxon>
        <taxon>Caryophanaceae</taxon>
        <taxon>Ureibacillus</taxon>
    </lineage>
</organism>